<gene>
    <name evidence="2" type="ORF">F4694_006504</name>
</gene>
<dbReference type="EMBL" id="JACCBX010000025">
    <property type="protein sequence ID" value="NYE09601.1"/>
    <property type="molecule type" value="Genomic_DNA"/>
</dbReference>
<dbReference type="AlphaFoldDB" id="A0A852TN91"/>
<reference evidence="3" key="2">
    <citation type="submission" date="2020-08" db="EMBL/GenBank/DDBJ databases">
        <title>The Agave Microbiome: Exploring the role of microbial communities in plant adaptations to desert environments.</title>
        <authorList>
            <person name="Partida-Martinez L.P."/>
        </authorList>
    </citation>
    <scope>NUCLEOTIDE SEQUENCE [LARGE SCALE GENOMIC DNA]</scope>
    <source>
        <strain evidence="3">AT2.8</strain>
    </source>
</reference>
<evidence type="ECO:0000313" key="2">
    <source>
        <dbReference type="EMBL" id="NYE09601.1"/>
    </source>
</evidence>
<organism evidence="2 3">
    <name type="scientific">Neobacillus niacini</name>
    <dbReference type="NCBI Taxonomy" id="86668"/>
    <lineage>
        <taxon>Bacteria</taxon>
        <taxon>Bacillati</taxon>
        <taxon>Bacillota</taxon>
        <taxon>Bacilli</taxon>
        <taxon>Bacillales</taxon>
        <taxon>Bacillaceae</taxon>
        <taxon>Neobacillus</taxon>
    </lineage>
</organism>
<dbReference type="Pfam" id="PF08378">
    <property type="entry name" value="NERD"/>
    <property type="match status" value="1"/>
</dbReference>
<proteinExistence type="predicted"/>
<evidence type="ECO:0000313" key="3">
    <source>
        <dbReference type="Proteomes" id="UP000548423"/>
    </source>
</evidence>
<dbReference type="Proteomes" id="UP000548423">
    <property type="component" value="Unassembled WGS sequence"/>
</dbReference>
<protein>
    <recommendedName>
        <fullName evidence="1">NERD domain-containing protein</fullName>
    </recommendedName>
</protein>
<dbReference type="InterPro" id="IPR011528">
    <property type="entry name" value="NERD"/>
</dbReference>
<accession>A0A852TN91</accession>
<comment type="caution">
    <text evidence="2">The sequence shown here is derived from an EMBL/GenBank/DDBJ whole genome shotgun (WGS) entry which is preliminary data.</text>
</comment>
<feature type="domain" description="NERD" evidence="1">
    <location>
        <begin position="41"/>
        <end position="157"/>
    </location>
</feature>
<evidence type="ECO:0000259" key="1">
    <source>
        <dbReference type="PROSITE" id="PS50965"/>
    </source>
</evidence>
<dbReference type="PROSITE" id="PS50965">
    <property type="entry name" value="NERD"/>
    <property type="match status" value="1"/>
</dbReference>
<sequence length="322" mass="36945">MFELELTKSSNLEKHEALAGRLDKNHPKFPEVEGNLKKLTAGYRGEKTVDYFLHSLPTKKHHIFQGLRLPIGKNFFQIDSLLTSTKSGLLIESKNYAGTLLFEKNQLTRTLNGSNENEIFQNPLIQANNHKILLKYFFEKNKIPVIPIEHLVCITNTSSNIMISPGYTEAEKRVTRAENLLHKIEQNDKFYTKEVFDEKTAGKLSKLLKNKHTPLIPNILQKYGIHKSEITGVKCPRCSVIPMLYKGGYWECLSCQMRARDPFIKAINDFFLLIKPTITNHELVEFLHLPSARAATYLFSTLNLPYTGTNKGRVYHQPKLFP</sequence>
<name>A0A852TN91_9BACI</name>
<reference evidence="3" key="1">
    <citation type="submission" date="2020-07" db="EMBL/GenBank/DDBJ databases">
        <authorList>
            <person name="Partida-Martinez L."/>
            <person name="Huntemann M."/>
            <person name="Clum A."/>
            <person name="Wang J."/>
            <person name="Palaniappan K."/>
            <person name="Ritter S."/>
            <person name="Chen I.-M."/>
            <person name="Stamatis D."/>
            <person name="Reddy T."/>
            <person name="O'Malley R."/>
            <person name="Daum C."/>
            <person name="Shapiro N."/>
            <person name="Ivanova N."/>
            <person name="Kyrpides N."/>
            <person name="Woyke T."/>
        </authorList>
    </citation>
    <scope>NUCLEOTIDE SEQUENCE [LARGE SCALE GENOMIC DNA]</scope>
    <source>
        <strain evidence="3">AT2.8</strain>
    </source>
</reference>